<dbReference type="SUPFAM" id="SSF50965">
    <property type="entry name" value="Galactose oxidase, central domain"/>
    <property type="match status" value="1"/>
</dbReference>
<accession>A0A9W8V988</accession>
<dbReference type="Pfam" id="PF07250">
    <property type="entry name" value="Glyoxal_oxid_N"/>
    <property type="match status" value="1"/>
</dbReference>
<dbReference type="SUPFAM" id="SSF81296">
    <property type="entry name" value="E set domains"/>
    <property type="match status" value="1"/>
</dbReference>
<name>A0A9W8V988_9HYPO</name>
<dbReference type="InterPro" id="IPR013783">
    <property type="entry name" value="Ig-like_fold"/>
</dbReference>
<dbReference type="InterPro" id="IPR011043">
    <property type="entry name" value="Gal_Oxase/kelch_b-propeller"/>
</dbReference>
<dbReference type="InterPro" id="IPR015202">
    <property type="entry name" value="GO-like_E_set"/>
</dbReference>
<dbReference type="CDD" id="cd02851">
    <property type="entry name" value="E_set_GO_C"/>
    <property type="match status" value="1"/>
</dbReference>
<dbReference type="InterPro" id="IPR014756">
    <property type="entry name" value="Ig_E-set"/>
</dbReference>
<dbReference type="AlphaFoldDB" id="A0A9W8V988"/>
<proteinExistence type="predicted"/>
<feature type="domain" description="Glyoxal oxidase N-terminal" evidence="3">
    <location>
        <begin position="41"/>
        <end position="434"/>
    </location>
</feature>
<evidence type="ECO:0000259" key="4">
    <source>
        <dbReference type="Pfam" id="PF09118"/>
    </source>
</evidence>
<protein>
    <recommendedName>
        <fullName evidence="7">Galactose oxidase</fullName>
    </recommendedName>
</protein>
<gene>
    <name evidence="5" type="ORF">NW762_012029</name>
</gene>
<reference evidence="5" key="1">
    <citation type="submission" date="2022-09" db="EMBL/GenBank/DDBJ databases">
        <title>Fusarium specimens isolated from Avocado Roots.</title>
        <authorList>
            <person name="Stajich J."/>
            <person name="Roper C."/>
            <person name="Heimlech-Rivalta G."/>
        </authorList>
    </citation>
    <scope>NUCLEOTIDE SEQUENCE</scope>
    <source>
        <strain evidence="5">CF00136</strain>
    </source>
</reference>
<evidence type="ECO:0000313" key="5">
    <source>
        <dbReference type="EMBL" id="KAJ4250214.1"/>
    </source>
</evidence>
<comment type="caution">
    <text evidence="5">The sequence shown here is derived from an EMBL/GenBank/DDBJ whole genome shotgun (WGS) entry which is preliminary data.</text>
</comment>
<feature type="signal peptide" evidence="2">
    <location>
        <begin position="1"/>
        <end position="18"/>
    </location>
</feature>
<evidence type="ECO:0000259" key="3">
    <source>
        <dbReference type="Pfam" id="PF07250"/>
    </source>
</evidence>
<dbReference type="Gene3D" id="2.130.10.80">
    <property type="entry name" value="Galactose oxidase/kelch, beta-propeller"/>
    <property type="match status" value="1"/>
</dbReference>
<dbReference type="Proteomes" id="UP001152049">
    <property type="component" value="Unassembled WGS sequence"/>
</dbReference>
<feature type="chain" id="PRO_5040830286" description="Galactose oxidase" evidence="2">
    <location>
        <begin position="19"/>
        <end position="580"/>
    </location>
</feature>
<dbReference type="EMBL" id="JAOQAZ010000031">
    <property type="protein sequence ID" value="KAJ4250214.1"/>
    <property type="molecule type" value="Genomic_DNA"/>
</dbReference>
<organism evidence="5 6">
    <name type="scientific">Fusarium torreyae</name>
    <dbReference type="NCBI Taxonomy" id="1237075"/>
    <lineage>
        <taxon>Eukaryota</taxon>
        <taxon>Fungi</taxon>
        <taxon>Dikarya</taxon>
        <taxon>Ascomycota</taxon>
        <taxon>Pezizomycotina</taxon>
        <taxon>Sordariomycetes</taxon>
        <taxon>Hypocreomycetidae</taxon>
        <taxon>Hypocreales</taxon>
        <taxon>Nectriaceae</taxon>
        <taxon>Fusarium</taxon>
    </lineage>
</organism>
<dbReference type="Gene3D" id="2.60.40.10">
    <property type="entry name" value="Immunoglobulins"/>
    <property type="match status" value="1"/>
</dbReference>
<evidence type="ECO:0008006" key="7">
    <source>
        <dbReference type="Google" id="ProtNLM"/>
    </source>
</evidence>
<evidence type="ECO:0000313" key="6">
    <source>
        <dbReference type="Proteomes" id="UP001152049"/>
    </source>
</evidence>
<dbReference type="InterPro" id="IPR037293">
    <property type="entry name" value="Gal_Oxidase_central_sf"/>
</dbReference>
<dbReference type="PANTHER" id="PTHR32208:SF21">
    <property type="entry name" value="LOW QUALITY PROTEIN: ALDEHYDE OXIDASE GLOX-LIKE"/>
    <property type="match status" value="1"/>
</dbReference>
<sequence>MRASFVAVLAACVAGCDAAGFKTVGSSGCAAQMLFVPPFTDNVVFLDNYHPNYGGPGVDLKTGKHSGNPYKTTDDHWVMATEYNWKTNELRKLSPKSNTFCSAGSFLADGTMLNLAGSEPDEWQANLGKNVMEGFDKIRTFAPGPCKGNCAMDIVEHSQTLQSKRWYPTTSTLLNGDVLVVGGSNVGLLVINEASVNVPTYEIVKSDLSADKKPVTLPYLEFTEKENLNFNKSFNLYPILIPLPNSRQADEIFSIVGNKAFIWDYTKDKLVSELPDTPLQPRNFPSSASVVLLPLKAPDFKPTVLLCGGSSTDVPDPQALDDCYTINPSDENPKWEPTDNLPNGGQTMTDAILLPDGKVLLINGAHKGSAGGWMADDPVFKPLIYDHSAVAGKRFTSMPATDVPRLYHSVASLLPSGEVIVAGSNPDVFYNNVGRVLDSYPYFNNNGHRAVLVQQQEKTSLHPTEYRVEKFSPTYMDAKSRPAIKTGPEDNTIRFKETFTITLEAVEGKDITARLINPGFRTHGLGMDQRSVELQVRKGSLNNQLSITAPPNPTVMVAGVYMLFIAVDGVPSEAIWVKLS</sequence>
<dbReference type="Pfam" id="PF09118">
    <property type="entry name" value="GO-like_E_set"/>
    <property type="match status" value="1"/>
</dbReference>
<dbReference type="PANTHER" id="PTHR32208">
    <property type="entry name" value="SECRETED PROTEIN-RELATED"/>
    <property type="match status" value="1"/>
</dbReference>
<dbReference type="InterPro" id="IPR009880">
    <property type="entry name" value="Glyoxal_oxidase_N"/>
</dbReference>
<evidence type="ECO:0000256" key="2">
    <source>
        <dbReference type="SAM" id="SignalP"/>
    </source>
</evidence>
<keyword evidence="6" id="KW-1185">Reference proteome</keyword>
<keyword evidence="1 2" id="KW-0732">Signal</keyword>
<evidence type="ECO:0000256" key="1">
    <source>
        <dbReference type="ARBA" id="ARBA00022729"/>
    </source>
</evidence>
<dbReference type="OrthoDB" id="2019572at2759"/>
<feature type="domain" description="Galactose oxidase-like Early set" evidence="4">
    <location>
        <begin position="481"/>
        <end position="578"/>
    </location>
</feature>